<evidence type="ECO:0000313" key="3">
    <source>
        <dbReference type="EMBL" id="QKX48269.1"/>
    </source>
</evidence>
<comment type="function">
    <text evidence="2">Involved in protein precursor import into chloroplasts. May be part of an intermediate translocation complex acting as a protein-conducting channel at the inner envelope.</text>
</comment>
<reference evidence="4" key="1">
    <citation type="journal article" date="2019" name="Mitochondrial DNA Part B Resour">
        <title>Complete chloroplast genome sequence of Mirabilis himalaica (Nyctaginaceae).</title>
        <authorList>
            <person name="Wang S."/>
            <person name="Cai C."/>
            <person name="Ma H."/>
            <person name="Li J."/>
        </authorList>
    </citation>
    <scope>NUCLEOTIDE SEQUENCE</scope>
    <source>
        <strain evidence="3">LD06</strain>
        <strain evidence="4">XIA9</strain>
    </source>
</reference>
<evidence type="ECO:0000256" key="2">
    <source>
        <dbReference type="RuleBase" id="RU364085"/>
    </source>
</evidence>
<geneLocation type="chloroplast" evidence="4"/>
<dbReference type="EMBL" id="MN548767">
    <property type="protein sequence ID" value="QKX48269.1"/>
    <property type="molecule type" value="Genomic_DNA"/>
</dbReference>
<gene>
    <name evidence="4" type="primary">ycf1</name>
    <name evidence="2" type="synonym">TIC214</name>
</gene>
<dbReference type="AlphaFoldDB" id="A0A7D5CPN2"/>
<accession>A0A7D5CPN2</accession>
<comment type="similarity">
    <text evidence="2">Belongs to the TIC214 family.</text>
</comment>
<sequence>MSQYFFDTCQNDGKQRISFTYPPSLSIFWEMIQRNLSLSTTEKFFYDELYNYWIYTNEQKKNSLRNEIVNK</sequence>
<dbReference type="Pfam" id="PF05758">
    <property type="entry name" value="Ycf1"/>
    <property type="match status" value="1"/>
</dbReference>
<keyword evidence="2" id="KW-0653">Protein transport</keyword>
<evidence type="ECO:0000256" key="1">
    <source>
        <dbReference type="ARBA" id="ARBA00004141"/>
    </source>
</evidence>
<evidence type="ECO:0000313" key="4">
    <source>
        <dbReference type="EMBL" id="QKX48435.1"/>
    </source>
</evidence>
<proteinExistence type="inferred from homology"/>
<protein>
    <recommendedName>
        <fullName evidence="2">Protein TIC 214</fullName>
    </recommendedName>
    <alternativeName>
        <fullName evidence="2">Translocon at the inner envelope membrane of chloroplasts 214</fullName>
    </alternativeName>
</protein>
<comment type="subcellular location">
    <subcellularLocation>
        <location evidence="1">Membrane</location>
        <topology evidence="1">Multi-pass membrane protein</topology>
    </subcellularLocation>
    <subcellularLocation>
        <location evidence="2">Plastid</location>
        <location evidence="2">Chloroplast inner membrane</location>
    </subcellularLocation>
</comment>
<keyword evidence="2" id="KW-0813">Transport</keyword>
<dbReference type="GO" id="GO:0015031">
    <property type="term" value="P:protein transport"/>
    <property type="evidence" value="ECO:0007669"/>
    <property type="project" value="UniProtKB-KW"/>
</dbReference>
<organism evidence="4">
    <name type="scientific">Mirabilis himalaica</name>
    <dbReference type="NCBI Taxonomy" id="482968"/>
    <lineage>
        <taxon>Eukaryota</taxon>
        <taxon>Viridiplantae</taxon>
        <taxon>Streptophyta</taxon>
        <taxon>Embryophyta</taxon>
        <taxon>Tracheophyta</taxon>
        <taxon>Spermatophyta</taxon>
        <taxon>Magnoliopsida</taxon>
        <taxon>eudicotyledons</taxon>
        <taxon>Gunneridae</taxon>
        <taxon>Pentapetalae</taxon>
        <taxon>Caryophyllales</taxon>
        <taxon>Nyctaginaceae</taxon>
        <taxon>Mirabilis</taxon>
    </lineage>
</organism>
<name>A0A7D5CPN2_9CARY</name>
<dbReference type="EMBL" id="MN548769">
    <property type="protein sequence ID" value="QKX48435.1"/>
    <property type="molecule type" value="Genomic_DNA"/>
</dbReference>
<dbReference type="InterPro" id="IPR008896">
    <property type="entry name" value="TIC214"/>
</dbReference>
<keyword evidence="2 4" id="KW-0934">Plastid</keyword>
<keyword evidence="2" id="KW-0472">Membrane</keyword>
<comment type="subunit">
    <text evidence="2">Part of the Tic complex.</text>
</comment>
<keyword evidence="2 4" id="KW-0150">Chloroplast</keyword>
<dbReference type="GO" id="GO:0009706">
    <property type="term" value="C:chloroplast inner membrane"/>
    <property type="evidence" value="ECO:0007669"/>
    <property type="project" value="UniProtKB-SubCell"/>
</dbReference>
<keyword evidence="2" id="KW-1001">Plastid inner membrane</keyword>